<evidence type="ECO:0000313" key="5">
    <source>
        <dbReference type="Proteomes" id="UP000176998"/>
    </source>
</evidence>
<evidence type="ECO:0000256" key="1">
    <source>
        <dbReference type="ARBA" id="ARBA00012920"/>
    </source>
</evidence>
<dbReference type="EMBL" id="MJBS01000009">
    <property type="protein sequence ID" value="OHF03001.1"/>
    <property type="molecule type" value="Genomic_DNA"/>
</dbReference>
<keyword evidence="5" id="KW-1185">Reference proteome</keyword>
<evidence type="ECO:0000313" key="4">
    <source>
        <dbReference type="EMBL" id="OHF03001.1"/>
    </source>
</evidence>
<dbReference type="RefSeq" id="XP_022480139.1">
    <property type="nucleotide sequence ID" value="XM_022613413.1"/>
</dbReference>
<feature type="active site" evidence="3">
    <location>
        <position position="56"/>
    </location>
</feature>
<accession>A0A1G4BNG2</accession>
<dbReference type="AlphaFoldDB" id="A0A1G4BNG2"/>
<name>A0A1G4BNG2_9PEZI</name>
<organism evidence="4 5">
    <name type="scientific">Colletotrichum orchidophilum</name>
    <dbReference type="NCBI Taxonomy" id="1209926"/>
    <lineage>
        <taxon>Eukaryota</taxon>
        <taxon>Fungi</taxon>
        <taxon>Dikarya</taxon>
        <taxon>Ascomycota</taxon>
        <taxon>Pezizomycotina</taxon>
        <taxon>Sordariomycetes</taxon>
        <taxon>Hypocreomycetidae</taxon>
        <taxon>Glomerellales</taxon>
        <taxon>Glomerellaceae</taxon>
        <taxon>Colletotrichum</taxon>
    </lineage>
</organism>
<gene>
    <name evidence="4" type="ORF">CORC01_01759</name>
</gene>
<dbReference type="PIRSF" id="PIRSF001220">
    <property type="entry name" value="L-ASNase_gatD"/>
    <property type="match status" value="1"/>
</dbReference>
<reference evidence="4 5" key="1">
    <citation type="submission" date="2016-09" db="EMBL/GenBank/DDBJ databases">
        <authorList>
            <person name="Capua I."/>
            <person name="De Benedictis P."/>
            <person name="Joannis T."/>
            <person name="Lombin L.H."/>
            <person name="Cattoli G."/>
        </authorList>
    </citation>
    <scope>NUCLEOTIDE SEQUENCE [LARGE SCALE GENOMIC DNA]</scope>
    <source>
        <strain evidence="4 5">IMI 309357</strain>
    </source>
</reference>
<dbReference type="EC" id="3.5.1.1" evidence="1"/>
<dbReference type="PROSITE" id="PS00144">
    <property type="entry name" value="ASN_GLN_ASE_1"/>
    <property type="match status" value="1"/>
</dbReference>
<feature type="active site" description="O-isoaspartyl threonine intermediate" evidence="2">
    <location>
        <position position="56"/>
    </location>
</feature>
<dbReference type="Gene3D" id="3.40.50.40">
    <property type="match status" value="1"/>
</dbReference>
<dbReference type="OrthoDB" id="542841at2759"/>
<dbReference type="GO" id="GO:0004067">
    <property type="term" value="F:asparaginase activity"/>
    <property type="evidence" value="ECO:0007669"/>
    <property type="project" value="UniProtKB-EC"/>
</dbReference>
<dbReference type="InterPro" id="IPR036152">
    <property type="entry name" value="Asp/glu_Ase-like_sf"/>
</dbReference>
<sequence length="170" mass="17527">MGIVLIASATVMYAQNKVVSKAHYIVPLPAHNIPSTRKTYYNASLPNITIFATGGTIASSASSNAQTAGHQAGAHGSNENFHGADVLILPEVDIFFGHQALNPALATAAVASGANGLVLAGMGADGWTTPGRIALKAMAQENGTQIFFSNWTMGVLLKMMTPSTRTAAGT</sequence>
<evidence type="ECO:0000256" key="3">
    <source>
        <dbReference type="PROSITE-ProRule" id="PRU10099"/>
    </source>
</evidence>
<dbReference type="GO" id="GO:0006528">
    <property type="term" value="P:asparagine metabolic process"/>
    <property type="evidence" value="ECO:0007669"/>
    <property type="project" value="UniProtKB-ARBA"/>
</dbReference>
<dbReference type="STRING" id="1209926.A0A1G4BNG2"/>
<dbReference type="InterPro" id="IPR027473">
    <property type="entry name" value="L-asparaginase_C"/>
</dbReference>
<comment type="caution">
    <text evidence="4">The sequence shown here is derived from an EMBL/GenBank/DDBJ whole genome shotgun (WGS) entry which is preliminary data.</text>
</comment>
<dbReference type="InterPro" id="IPR020827">
    <property type="entry name" value="Asparaginase/glutaminase_AS1"/>
</dbReference>
<dbReference type="Proteomes" id="UP000176998">
    <property type="component" value="Unassembled WGS sequence"/>
</dbReference>
<dbReference type="InterPro" id="IPR006034">
    <property type="entry name" value="Asparaginase/glutaminase-like"/>
</dbReference>
<dbReference type="PIRSF" id="PIRSF500176">
    <property type="entry name" value="L_ASNase"/>
    <property type="match status" value="1"/>
</dbReference>
<dbReference type="SUPFAM" id="SSF53774">
    <property type="entry name" value="Glutaminase/Asparaginase"/>
    <property type="match status" value="2"/>
</dbReference>
<proteinExistence type="predicted"/>
<evidence type="ECO:0000256" key="2">
    <source>
        <dbReference type="PIRSR" id="PIRSR001220-1"/>
    </source>
</evidence>
<protein>
    <recommendedName>
        <fullName evidence="1">asparaginase</fullName>
        <ecNumber evidence="1">3.5.1.1</ecNumber>
    </recommendedName>
</protein>
<dbReference type="GeneID" id="34554923"/>